<dbReference type="FunCoup" id="A0A4S2N1U1">
    <property type="interactions" value="347"/>
</dbReference>
<proteinExistence type="inferred from homology"/>
<evidence type="ECO:0000256" key="6">
    <source>
        <dbReference type="PROSITE-ProRule" id="PRU00221"/>
    </source>
</evidence>
<dbReference type="EMBL" id="ML220114">
    <property type="protein sequence ID" value="TGZ82946.1"/>
    <property type="molecule type" value="Genomic_DNA"/>
</dbReference>
<dbReference type="PROSITE" id="PS50294">
    <property type="entry name" value="WD_REPEATS_REGION"/>
    <property type="match status" value="1"/>
</dbReference>
<dbReference type="Gene3D" id="2.130.10.10">
    <property type="entry name" value="YVTN repeat-like/Quinoprotein amine dehydrogenase"/>
    <property type="match status" value="2"/>
</dbReference>
<organism evidence="9 10">
    <name type="scientific">Ascodesmis nigricans</name>
    <dbReference type="NCBI Taxonomy" id="341454"/>
    <lineage>
        <taxon>Eukaryota</taxon>
        <taxon>Fungi</taxon>
        <taxon>Dikarya</taxon>
        <taxon>Ascomycota</taxon>
        <taxon>Pezizomycotina</taxon>
        <taxon>Pezizomycetes</taxon>
        <taxon>Pezizales</taxon>
        <taxon>Ascodesmidaceae</taxon>
        <taxon>Ascodesmis</taxon>
    </lineage>
</organism>
<dbReference type="AlphaFoldDB" id="A0A4S2N1U1"/>
<dbReference type="InterPro" id="IPR015943">
    <property type="entry name" value="WD40/YVTN_repeat-like_dom_sf"/>
</dbReference>
<evidence type="ECO:0000313" key="9">
    <source>
        <dbReference type="EMBL" id="TGZ82946.1"/>
    </source>
</evidence>
<evidence type="ECO:0000256" key="3">
    <source>
        <dbReference type="ARBA" id="ARBA00038415"/>
    </source>
</evidence>
<feature type="repeat" description="WD" evidence="6">
    <location>
        <begin position="184"/>
        <end position="225"/>
    </location>
</feature>
<evidence type="ECO:0000256" key="1">
    <source>
        <dbReference type="ARBA" id="ARBA00022574"/>
    </source>
</evidence>
<evidence type="ECO:0000259" key="8">
    <source>
        <dbReference type="Pfam" id="PF23798"/>
    </source>
</evidence>
<evidence type="ECO:0000256" key="5">
    <source>
        <dbReference type="ARBA" id="ARBA00043913"/>
    </source>
</evidence>
<comment type="function">
    <text evidence="5">Involved in mitochondrial fission. Acts as an adapter protein required to form mitochondrial fission complexes. Formation of these complexes is required to promote constriction and fission of the mitochondrial compartment at a late step in mitochondrial division.</text>
</comment>
<feature type="compositionally biased region" description="Polar residues" evidence="7">
    <location>
        <begin position="286"/>
        <end position="309"/>
    </location>
</feature>
<comment type="similarity">
    <text evidence="3">Belongs to the WD repeat MDV1/CAF4 family.</text>
</comment>
<dbReference type="InParanoid" id="A0A4S2N1U1"/>
<dbReference type="Proteomes" id="UP000298138">
    <property type="component" value="Unassembled WGS sequence"/>
</dbReference>
<evidence type="ECO:0000256" key="2">
    <source>
        <dbReference type="ARBA" id="ARBA00022737"/>
    </source>
</evidence>
<dbReference type="PROSITE" id="PS50082">
    <property type="entry name" value="WD_REPEATS_2"/>
    <property type="match status" value="1"/>
</dbReference>
<dbReference type="STRING" id="341454.A0A4S2N1U1"/>
<dbReference type="InterPro" id="IPR057544">
    <property type="entry name" value="Beta-prop_SPT8"/>
</dbReference>
<reference evidence="9 10" key="1">
    <citation type="submission" date="2019-04" db="EMBL/GenBank/DDBJ databases">
        <title>Comparative genomics and transcriptomics to analyze fruiting body development in filamentous ascomycetes.</title>
        <authorList>
            <consortium name="DOE Joint Genome Institute"/>
            <person name="Lutkenhaus R."/>
            <person name="Traeger S."/>
            <person name="Breuer J."/>
            <person name="Kuo A."/>
            <person name="Lipzen A."/>
            <person name="Pangilinan J."/>
            <person name="Dilworth D."/>
            <person name="Sandor L."/>
            <person name="Poggeler S."/>
            <person name="Barry K."/>
            <person name="Grigoriev I.V."/>
            <person name="Nowrousian M."/>
        </authorList>
    </citation>
    <scope>NUCLEOTIDE SEQUENCE [LARGE SCALE GENOMIC DNA]</scope>
    <source>
        <strain evidence="9 10">CBS 389.68</strain>
    </source>
</reference>
<dbReference type="SUPFAM" id="SSF50978">
    <property type="entry name" value="WD40 repeat-like"/>
    <property type="match status" value="1"/>
</dbReference>
<feature type="domain" description="Transcription factor spt8 beta-propeller" evidence="8">
    <location>
        <begin position="49"/>
        <end position="499"/>
    </location>
</feature>
<evidence type="ECO:0000313" key="10">
    <source>
        <dbReference type="Proteomes" id="UP000298138"/>
    </source>
</evidence>
<protein>
    <recommendedName>
        <fullName evidence="4">Mitochondrial division protein 1</fullName>
    </recommendedName>
</protein>
<sequence length="500" mass="54167">MRSSNYTLPPLILDSSGIGDSVPRSRSTSRAPIRPLPTLRPGADTAETYEIIPYVAAPQSTSINAFCSTPCMKWVFTGGSDGYIRKYDWFSSINGKVPLTVAQKHPFVDSVTRAGVLLSYWENEEQPVKNNLLHIPETTDDTKLSPVYSLAVHSQALWLLSGLESGGINLQTVRHDEGRIVHTLRQHSSAVSVLTLSSDEISVLSGSWDRTIADWDLNTGQPVRIYTLPAGQISSLEFRPTSTALPVATTNGTTSAPGTGAAASPAESNRSFGSLFGDDDDDGNPRSPQQSNSTISDSTLQAVPSSNGDQPPPPPTKDSQQSHQSDSIFLSTSMDGLLRIYDRRTSSQAPIFTAHPPRGCPPWCMSAVWSTDGNSIYCGRRNSTVDEFSLYNGLATPMRTLKFPLGSGPVSALCAMPNGRSLICASFDNLRLWDLKADMQEESGKKRGKLAVPFEIVPGHHGGVVSKVWVDRSCRYLLSVSGNRGWEGVTTEVWLGYTIT</sequence>
<dbReference type="InterPro" id="IPR036322">
    <property type="entry name" value="WD40_repeat_dom_sf"/>
</dbReference>
<dbReference type="GO" id="GO:0000124">
    <property type="term" value="C:SAGA complex"/>
    <property type="evidence" value="ECO:0007669"/>
    <property type="project" value="TreeGrafter"/>
</dbReference>
<evidence type="ECO:0000256" key="4">
    <source>
        <dbReference type="ARBA" id="ARBA00039789"/>
    </source>
</evidence>
<keyword evidence="1 6" id="KW-0853">WD repeat</keyword>
<feature type="region of interest" description="Disordered" evidence="7">
    <location>
        <begin position="245"/>
        <end position="325"/>
    </location>
</feature>
<accession>A0A4S2N1U1</accession>
<gene>
    <name evidence="9" type="ORF">EX30DRAFT_304646</name>
</gene>
<dbReference type="SMART" id="SM00320">
    <property type="entry name" value="WD40"/>
    <property type="match status" value="5"/>
</dbReference>
<evidence type="ECO:0000256" key="7">
    <source>
        <dbReference type="SAM" id="MobiDB-lite"/>
    </source>
</evidence>
<feature type="region of interest" description="Disordered" evidence="7">
    <location>
        <begin position="17"/>
        <end position="41"/>
    </location>
</feature>
<dbReference type="InterPro" id="IPR001680">
    <property type="entry name" value="WD40_rpt"/>
</dbReference>
<dbReference type="PANTHER" id="PTHR22847">
    <property type="entry name" value="WD40 REPEAT PROTEIN"/>
    <property type="match status" value="1"/>
</dbReference>
<keyword evidence="10" id="KW-1185">Reference proteome</keyword>
<dbReference type="Pfam" id="PF23798">
    <property type="entry name" value="Beta-prop_SPT8"/>
    <property type="match status" value="1"/>
</dbReference>
<name>A0A4S2N1U1_9PEZI</name>
<dbReference type="OrthoDB" id="10260946at2759"/>
<keyword evidence="2" id="KW-0677">Repeat</keyword>
<feature type="compositionally biased region" description="Low complexity" evidence="7">
    <location>
        <begin position="248"/>
        <end position="266"/>
    </location>
</feature>
<dbReference type="PANTHER" id="PTHR22847:SF637">
    <property type="entry name" value="WD REPEAT DOMAIN 5B"/>
    <property type="match status" value="1"/>
</dbReference>